<dbReference type="EMBL" id="AWTC01000006">
    <property type="protein sequence ID" value="EST12053.1"/>
    <property type="molecule type" value="Genomic_DNA"/>
</dbReference>
<evidence type="ECO:0000313" key="3">
    <source>
        <dbReference type="Proteomes" id="UP000018296"/>
    </source>
</evidence>
<dbReference type="Proteomes" id="UP000018296">
    <property type="component" value="Unassembled WGS sequence"/>
</dbReference>
<name>V6IXE1_9BACL</name>
<dbReference type="AlphaFoldDB" id="V6IXE1"/>
<gene>
    <name evidence="2" type="ORF">P343_07980</name>
</gene>
<evidence type="ECO:0000313" key="2">
    <source>
        <dbReference type="EMBL" id="EST12053.1"/>
    </source>
</evidence>
<dbReference type="Pfam" id="PF14265">
    <property type="entry name" value="DUF4355"/>
    <property type="match status" value="1"/>
</dbReference>
<proteinExistence type="predicted"/>
<feature type="region of interest" description="Disordered" evidence="1">
    <location>
        <begin position="15"/>
        <end position="54"/>
    </location>
</feature>
<organism evidence="2 3">
    <name type="scientific">Sporolactobacillus laevolacticus DSM 442</name>
    <dbReference type="NCBI Taxonomy" id="1395513"/>
    <lineage>
        <taxon>Bacteria</taxon>
        <taxon>Bacillati</taxon>
        <taxon>Bacillota</taxon>
        <taxon>Bacilli</taxon>
        <taxon>Bacillales</taxon>
        <taxon>Sporolactobacillaceae</taxon>
        <taxon>Sporolactobacillus</taxon>
    </lineage>
</organism>
<dbReference type="OrthoDB" id="1901795at2"/>
<keyword evidence="3" id="KW-1185">Reference proteome</keyword>
<accession>V6IXE1</accession>
<dbReference type="InterPro" id="IPR025580">
    <property type="entry name" value="Gp46"/>
</dbReference>
<protein>
    <submittedName>
        <fullName evidence="2">Ribonuclease</fullName>
    </submittedName>
</protein>
<comment type="caution">
    <text evidence="2">The sequence shown here is derived from an EMBL/GenBank/DDBJ whole genome shotgun (WGS) entry which is preliminary data.</text>
</comment>
<dbReference type="PATRIC" id="fig|1395513.3.peg.1620"/>
<sequence length="229" mass="25016">MNTTLLRYPLSLQYFAEGNGDPTPPGPTPLAAGDPPADPPAPPAGAGNGQGSQLTLESVQKFLNEDDGGKKWLNSFADSRVTQGINTFKEKSLPEILEKEIAKRYPAETPEQKALRELKQKFEDSEKQRDRETLKSKALTAASAKGLPTDLVDFFIGNDEETTTGNLGKLEAAFKAYEQKIVNEKFKQNGGTPPASGGIGTPLTLEDVKKMSPTEINKRWEEVEKLLKQ</sequence>
<dbReference type="RefSeq" id="WP_023509865.1">
    <property type="nucleotide sequence ID" value="NZ_AWTC01000006.1"/>
</dbReference>
<feature type="region of interest" description="Disordered" evidence="1">
    <location>
        <begin position="185"/>
        <end position="206"/>
    </location>
</feature>
<dbReference type="eggNOG" id="ENOG502ZX7B">
    <property type="taxonomic scope" value="Bacteria"/>
</dbReference>
<evidence type="ECO:0000256" key="1">
    <source>
        <dbReference type="SAM" id="MobiDB-lite"/>
    </source>
</evidence>
<dbReference type="STRING" id="1395513.P343_07980"/>
<reference evidence="2 3" key="1">
    <citation type="journal article" date="2013" name="Genome Announc.">
        <title>Genome Sequence of Sporolactobacillus laevolacticus DSM442, an Efficient Polymer-Grade D-Lactate Producer from Agricultural Waste Cottonseed as a Nitrogen Source.</title>
        <authorList>
            <person name="Wang H."/>
            <person name="Wang L."/>
            <person name="Ju J."/>
            <person name="Yu B."/>
            <person name="Ma Y."/>
        </authorList>
    </citation>
    <scope>NUCLEOTIDE SEQUENCE [LARGE SCALE GENOMIC DNA]</scope>
    <source>
        <strain evidence="2 3">DSM 442</strain>
    </source>
</reference>